<evidence type="ECO:0000313" key="2">
    <source>
        <dbReference type="EMBL" id="MDD9207196.1"/>
    </source>
</evidence>
<name>A0ABT5TYR2_9MICO</name>
<feature type="region of interest" description="Disordered" evidence="1">
    <location>
        <begin position="207"/>
        <end position="231"/>
    </location>
</feature>
<accession>A0ABT5TYR2</accession>
<evidence type="ECO:0000313" key="3">
    <source>
        <dbReference type="Proteomes" id="UP001165561"/>
    </source>
</evidence>
<evidence type="ECO:0000256" key="1">
    <source>
        <dbReference type="SAM" id="MobiDB-lite"/>
    </source>
</evidence>
<dbReference type="Proteomes" id="UP001165561">
    <property type="component" value="Unassembled WGS sequence"/>
</dbReference>
<gene>
    <name evidence="2" type="ORF">PU560_12075</name>
</gene>
<keyword evidence="3" id="KW-1185">Reference proteome</keyword>
<comment type="caution">
    <text evidence="2">The sequence shown here is derived from an EMBL/GenBank/DDBJ whole genome shotgun (WGS) entry which is preliminary data.</text>
</comment>
<organism evidence="2 3">
    <name type="scientific">Georgenia halotolerans</name>
    <dbReference type="NCBI Taxonomy" id="3028317"/>
    <lineage>
        <taxon>Bacteria</taxon>
        <taxon>Bacillati</taxon>
        <taxon>Actinomycetota</taxon>
        <taxon>Actinomycetes</taxon>
        <taxon>Micrococcales</taxon>
        <taxon>Bogoriellaceae</taxon>
        <taxon>Georgenia</taxon>
    </lineage>
</organism>
<feature type="compositionally biased region" description="Acidic residues" evidence="1">
    <location>
        <begin position="696"/>
        <end position="728"/>
    </location>
</feature>
<proteinExistence type="predicted"/>
<dbReference type="EMBL" id="JARACI010001061">
    <property type="protein sequence ID" value="MDD9207196.1"/>
    <property type="molecule type" value="Genomic_DNA"/>
</dbReference>
<evidence type="ECO:0008006" key="4">
    <source>
        <dbReference type="Google" id="ProtNLM"/>
    </source>
</evidence>
<sequence length="889" mass="98998">MIMLIGRDDLIDAMLTPRERAPAVADIRGELGTGRTSVLRRLQAGFDGQVPVFDLERYDPGHNGQAGANVSVGAAEASYARWVELLSDIAGAMLGVDDLAAIQAAGREGRTHMTEGRTSCLLTSIAELDAPIAPEDHVQAVRAAAAELSREFCEHWGIRQDVGPLLLDNVDVVMDQELGRWLMRLLDEVAKDDRDDTSTVSVVLARTPDHCGGGDAEESETGGGDASGTSGRRFEVHELAPLTAPQVGAFVKEFRGGWPADDIATERRLHEITSGHPATLWLVCDLLYGDAAPGAGEVERMVRDLPARGRQQAALLVEQVLKRSGRRDVLHAVQVAAVPRKFDSTLLRRLMEADGHLVGDVQGLFDDDLPRQSFVERLDEEGEVLRLHEHVRRSVLARLQSTDEERLTRLSGIAASHYGALLRKKHRDGRGQLWAYGTSYLYESPAWQAKIREWLYHSGSLANPGEQREFLLQAARLFLDGFYWWGYYVHFEFCDQLVADLRQLVRQRERPVGSSASTVASLDVRDWPELGRLHAAFVDILAHYPPRSVKTEAADWDRVRNALFTVQQVCGLAGRRRRQLSELQRHVLALLQLLLAHTWRYSSWEDAPQLPQLADRAYEEASRFFGGIPEDEWLLAWVHFERAELTLDRVVSRSTATEEPQLTDVGIADVWALWTSAAEIVQSTAEDEGSQLTGTDVDDATDVSQPSDDDELDEGESDDDEFDDDEPDHELMSHLHRMRADLLAMDGDIEAAAESYGRSVFHAFLFHLVGGAPDEYTMQFYVDVQARAVRFVSRLWSSGERRDAVNAARLAWPAAYAHHRGIERSDDEALERLIERASNETPDPLAEALWPKGPQASELGSYEGPCAKAVNALNMELRYDASHLTDLRA</sequence>
<feature type="region of interest" description="Disordered" evidence="1">
    <location>
        <begin position="684"/>
        <end position="728"/>
    </location>
</feature>
<reference evidence="2" key="1">
    <citation type="submission" date="2023-02" db="EMBL/GenBank/DDBJ databases">
        <title>Georgenia sp.10Sc9-8, isolated from a soil sample collected from the Taklamakan desert.</title>
        <authorList>
            <person name="Liu S."/>
        </authorList>
    </citation>
    <scope>NUCLEOTIDE SEQUENCE</scope>
    <source>
        <strain evidence="2">10Sc9-8</strain>
    </source>
</reference>
<protein>
    <recommendedName>
        <fullName evidence="4">KAP NTPase domain-containing protein</fullName>
    </recommendedName>
</protein>